<dbReference type="InterPro" id="IPR037066">
    <property type="entry name" value="Plug_dom_sf"/>
</dbReference>
<feature type="chain" id="PRO_5013237402" description="Secretin/TonB short N-terminal domain-containing protein" evidence="12">
    <location>
        <begin position="24"/>
        <end position="983"/>
    </location>
</feature>
<dbReference type="Gene3D" id="2.40.170.20">
    <property type="entry name" value="TonB-dependent receptor, beta-barrel domain"/>
    <property type="match status" value="1"/>
</dbReference>
<evidence type="ECO:0000256" key="1">
    <source>
        <dbReference type="ARBA" id="ARBA00004571"/>
    </source>
</evidence>
<keyword evidence="12" id="KW-0732">Signal</keyword>
<dbReference type="Pfam" id="PF07715">
    <property type="entry name" value="Plug"/>
    <property type="match status" value="1"/>
</dbReference>
<keyword evidence="4" id="KW-0406">Ion transport</keyword>
<keyword evidence="6" id="KW-0408">Iron</keyword>
<comment type="similarity">
    <text evidence="10 11">Belongs to the TonB-dependent receptor family.</text>
</comment>
<dbReference type="Pfam" id="PF00593">
    <property type="entry name" value="TonB_dep_Rec_b-barrel"/>
    <property type="match status" value="1"/>
</dbReference>
<evidence type="ECO:0000256" key="2">
    <source>
        <dbReference type="ARBA" id="ARBA00022448"/>
    </source>
</evidence>
<keyword evidence="8 10" id="KW-0472">Membrane</keyword>
<feature type="signal peptide" evidence="12">
    <location>
        <begin position="1"/>
        <end position="23"/>
    </location>
</feature>
<dbReference type="InterPro" id="IPR039426">
    <property type="entry name" value="TonB-dep_rcpt-like"/>
</dbReference>
<dbReference type="Proteomes" id="UP000215595">
    <property type="component" value="Unassembled WGS sequence"/>
</dbReference>
<dbReference type="SMART" id="SM00965">
    <property type="entry name" value="STN"/>
    <property type="match status" value="1"/>
</dbReference>
<evidence type="ECO:0000256" key="4">
    <source>
        <dbReference type="ARBA" id="ARBA00022496"/>
    </source>
</evidence>
<evidence type="ECO:0000256" key="5">
    <source>
        <dbReference type="ARBA" id="ARBA00022692"/>
    </source>
</evidence>
<dbReference type="Pfam" id="PF07660">
    <property type="entry name" value="STN"/>
    <property type="match status" value="1"/>
</dbReference>
<protein>
    <recommendedName>
        <fullName evidence="13">Secretin/TonB short N-terminal domain-containing protein</fullName>
    </recommendedName>
</protein>
<dbReference type="AlphaFoldDB" id="A0A258FLA6"/>
<dbReference type="EMBL" id="NCEB01000021">
    <property type="protein sequence ID" value="OYX32633.1"/>
    <property type="molecule type" value="Genomic_DNA"/>
</dbReference>
<dbReference type="InterPro" id="IPR000531">
    <property type="entry name" value="Beta-barrel_TonB"/>
</dbReference>
<accession>A0A258FLA6</accession>
<dbReference type="Gene3D" id="2.170.130.10">
    <property type="entry name" value="TonB-dependent receptor, plug domain"/>
    <property type="match status" value="1"/>
</dbReference>
<evidence type="ECO:0000256" key="12">
    <source>
        <dbReference type="SAM" id="SignalP"/>
    </source>
</evidence>
<evidence type="ECO:0000256" key="10">
    <source>
        <dbReference type="PROSITE-ProRule" id="PRU01360"/>
    </source>
</evidence>
<keyword evidence="4" id="KW-0410">Iron transport</keyword>
<evidence type="ECO:0000313" key="14">
    <source>
        <dbReference type="EMBL" id="OYX32633.1"/>
    </source>
</evidence>
<evidence type="ECO:0000256" key="8">
    <source>
        <dbReference type="ARBA" id="ARBA00023136"/>
    </source>
</evidence>
<evidence type="ECO:0000259" key="13">
    <source>
        <dbReference type="SMART" id="SM00965"/>
    </source>
</evidence>
<evidence type="ECO:0000313" key="15">
    <source>
        <dbReference type="Proteomes" id="UP000215595"/>
    </source>
</evidence>
<evidence type="ECO:0000256" key="6">
    <source>
        <dbReference type="ARBA" id="ARBA00023004"/>
    </source>
</evidence>
<keyword evidence="9 10" id="KW-0998">Cell outer membrane</keyword>
<dbReference type="PANTHER" id="PTHR47234">
    <property type="match status" value="1"/>
</dbReference>
<proteinExistence type="inferred from homology"/>
<keyword evidence="2 10" id="KW-0813">Transport</keyword>
<dbReference type="Gene3D" id="3.55.50.30">
    <property type="match status" value="1"/>
</dbReference>
<dbReference type="InterPro" id="IPR012910">
    <property type="entry name" value="Plug_dom"/>
</dbReference>
<comment type="caution">
    <text evidence="14">The sequence shown here is derived from an EMBL/GenBank/DDBJ whole genome shotgun (WGS) entry which is preliminary data.</text>
</comment>
<evidence type="ECO:0000256" key="11">
    <source>
        <dbReference type="RuleBase" id="RU003357"/>
    </source>
</evidence>
<evidence type="ECO:0000256" key="9">
    <source>
        <dbReference type="ARBA" id="ARBA00023237"/>
    </source>
</evidence>
<organism evidence="14 15">
    <name type="scientific">Brevundimonas subvibrioides</name>
    <dbReference type="NCBI Taxonomy" id="74313"/>
    <lineage>
        <taxon>Bacteria</taxon>
        <taxon>Pseudomonadati</taxon>
        <taxon>Pseudomonadota</taxon>
        <taxon>Alphaproteobacteria</taxon>
        <taxon>Caulobacterales</taxon>
        <taxon>Caulobacteraceae</taxon>
        <taxon>Brevundimonas</taxon>
    </lineage>
</organism>
<keyword evidence="7 11" id="KW-0798">TonB box</keyword>
<gene>
    <name evidence="14" type="ORF">B7Z01_10745</name>
</gene>
<feature type="domain" description="Secretin/TonB short N-terminal" evidence="13">
    <location>
        <begin position="52"/>
        <end position="103"/>
    </location>
</feature>
<dbReference type="SUPFAM" id="SSF56935">
    <property type="entry name" value="Porins"/>
    <property type="match status" value="1"/>
</dbReference>
<dbReference type="PANTHER" id="PTHR47234:SF2">
    <property type="entry name" value="TONB-DEPENDENT RECEPTOR"/>
    <property type="match status" value="1"/>
</dbReference>
<dbReference type="PROSITE" id="PS52016">
    <property type="entry name" value="TONB_DEPENDENT_REC_3"/>
    <property type="match status" value="1"/>
</dbReference>
<keyword evidence="5 10" id="KW-0812">Transmembrane</keyword>
<evidence type="ECO:0000256" key="7">
    <source>
        <dbReference type="ARBA" id="ARBA00023077"/>
    </source>
</evidence>
<comment type="subcellular location">
    <subcellularLocation>
        <location evidence="1 10">Cell outer membrane</location>
        <topology evidence="1 10">Multi-pass membrane protein</topology>
    </subcellularLocation>
</comment>
<dbReference type="InterPro" id="IPR036942">
    <property type="entry name" value="Beta-barrel_TonB_sf"/>
</dbReference>
<evidence type="ECO:0000256" key="3">
    <source>
        <dbReference type="ARBA" id="ARBA00022452"/>
    </source>
</evidence>
<keyword evidence="3 10" id="KW-1134">Transmembrane beta strand</keyword>
<dbReference type="InterPro" id="IPR011662">
    <property type="entry name" value="Secretin/TonB_short_N"/>
</dbReference>
<reference evidence="14 15" key="1">
    <citation type="submission" date="2017-03" db="EMBL/GenBank/DDBJ databases">
        <title>Lifting the veil on microbial sulfur biogeochemistry in mining wastewaters.</title>
        <authorList>
            <person name="Kantor R.S."/>
            <person name="Colenbrander Nelson T."/>
            <person name="Marshall S."/>
            <person name="Bennett D."/>
            <person name="Apte S."/>
            <person name="Camacho D."/>
            <person name="Thomas B.C."/>
            <person name="Warren L.A."/>
            <person name="Banfield J.F."/>
        </authorList>
    </citation>
    <scope>NUCLEOTIDE SEQUENCE [LARGE SCALE GENOMIC DNA]</scope>
    <source>
        <strain evidence="14">32-69-9</strain>
    </source>
</reference>
<sequence>MGHRFTSTALAALMLGVATPVIAQSTAAVRTFSIGAGPLERSLPVFAQQSGLQILYPSALVTGRQARALTGDYTPEAALAELLRGTGLTYRQSRPTVFVLVDPSARAEVEPEATQLEEVVVTGTYLRGAESPSPVTVITQDDVARQGRATVAETLAALPQNFTGAAYEGSAGTGADRTSRNSAYATGVNLRGLGADATLVLVNGRRIAGTGSAGDFSDISNLPSSAIARADVLLDGASALYGADAVGGVVNIILKSRFDGAESLVRVGGTSEGGAEETLLSHSGGFNWSSGGLIAAYEFHDRGELRAADRRATASADLRPLGGSDWRFFYAAPGNLMAFDPVSGSYEPTYAIPRSQNGVGLAPGDFRPGEVNLTNQMEGQWSLPHQRRHSVFVAGRQDLPGGFSLDGDLRYTDRTYNQDSVADIGILFVTPDNPFFVPVAGEPYQEIAYSFVNDLGPSRDEGFSRSIGGAFGIEGELAGWNLAAYLSGGRETTGLTASNRVQTTHLDEALGATPDDPLTAFNPAVDGYFNPYGDPAAHGAALLAFIGSGYLRSENISTVGSFNLKADSVLLALPGGDLRMAVGIDYRQERFETSGENFISGAAPRIAASTAFERDVSAAFVELRAPLVGPGNARPGLERLELSLAGRIEDHEGIGQTSNPKVGVLYNPTPDLLLRASYGTSFRAPSLRELNSAYRLGPVFLDRAGANVISIVQYGGNPDLIPETAESWTAGFVWTPAAAEGLRIEAGWFRTTFEDRIATPVAENLINALNDPTLAPFIRYVSPGSNADDLAYVQSLLSHPGNYNPNVFPATAYGAVIDNRYVNASAVEVEGLDLSTRYRFTLGSDDISLDATVTHLLTNDRAVTATSPTEDLLGAPNFPARWRGRFSGQWIRGPLTLGGALNHVSGGRDPVNGHGIDDWITLDGQVRYDIDSGWAENLSLTLNVLNLTNEEPPFYDAPAGIGYDAANTNVLGRQVSLQLVKRW</sequence>
<name>A0A258FLA6_9CAUL</name>
<dbReference type="GO" id="GO:0006826">
    <property type="term" value="P:iron ion transport"/>
    <property type="evidence" value="ECO:0007669"/>
    <property type="project" value="UniProtKB-KW"/>
</dbReference>
<dbReference type="GO" id="GO:0009279">
    <property type="term" value="C:cell outer membrane"/>
    <property type="evidence" value="ECO:0007669"/>
    <property type="project" value="UniProtKB-SubCell"/>
</dbReference>